<evidence type="ECO:0000313" key="6">
    <source>
        <dbReference type="WBParaSite" id="L893_g7493.t1"/>
    </source>
</evidence>
<dbReference type="InterPro" id="IPR011333">
    <property type="entry name" value="SKP1/BTB/POZ_sf"/>
</dbReference>
<accession>A0A1I8ANB4</accession>
<dbReference type="WBParaSite" id="L893_g7493.t1">
    <property type="protein sequence ID" value="L893_g7493.t1"/>
    <property type="gene ID" value="L893_g7493"/>
</dbReference>
<sequence length="179" mass="20509">MDFPYAILWHCNLLPRLVYASICCTMSSIKLKTSDKKEVMVDRDLLVKWSRPMGDMLEACPDTGEIPFENIDERTMKKIVGWCEHHQHDNPGYLGVDMGMGDKVLRLKSLHDIPQWDERFLNGTTMNEMCYLLQATSLLEMDDLQNILGRLLARQLQGKDEGEMESLLHSAVTGNNVIH</sequence>
<dbReference type="InterPro" id="IPR036296">
    <property type="entry name" value="SKP1-like_dim_sf"/>
</dbReference>
<dbReference type="InterPro" id="IPR016897">
    <property type="entry name" value="SKP1"/>
</dbReference>
<dbReference type="GO" id="GO:0006511">
    <property type="term" value="P:ubiquitin-dependent protein catabolic process"/>
    <property type="evidence" value="ECO:0007669"/>
    <property type="project" value="InterPro"/>
</dbReference>
<protein>
    <submittedName>
        <fullName evidence="6">Skp1_POZ domain-containing protein</fullName>
    </submittedName>
</protein>
<evidence type="ECO:0000256" key="3">
    <source>
        <dbReference type="SAM" id="SignalP"/>
    </source>
</evidence>
<feature type="domain" description="SKP1 component POZ" evidence="4">
    <location>
        <begin position="28"/>
        <end position="87"/>
    </location>
</feature>
<keyword evidence="2" id="KW-0833">Ubl conjugation pathway</keyword>
<evidence type="ECO:0000313" key="5">
    <source>
        <dbReference type="Proteomes" id="UP000095287"/>
    </source>
</evidence>
<evidence type="ECO:0000259" key="4">
    <source>
        <dbReference type="Pfam" id="PF03931"/>
    </source>
</evidence>
<name>A0A1I8ANB4_9BILA</name>
<dbReference type="Gene3D" id="3.30.710.10">
    <property type="entry name" value="Potassium Channel Kv1.1, Chain A"/>
    <property type="match status" value="1"/>
</dbReference>
<comment type="similarity">
    <text evidence="1">Belongs to the SKP1 family.</text>
</comment>
<dbReference type="InterPro" id="IPR016073">
    <property type="entry name" value="Skp1_comp_POZ"/>
</dbReference>
<organism evidence="5 6">
    <name type="scientific">Steinernema glaseri</name>
    <dbReference type="NCBI Taxonomy" id="37863"/>
    <lineage>
        <taxon>Eukaryota</taxon>
        <taxon>Metazoa</taxon>
        <taxon>Ecdysozoa</taxon>
        <taxon>Nematoda</taxon>
        <taxon>Chromadorea</taxon>
        <taxon>Rhabditida</taxon>
        <taxon>Tylenchina</taxon>
        <taxon>Panagrolaimomorpha</taxon>
        <taxon>Strongyloidoidea</taxon>
        <taxon>Steinernematidae</taxon>
        <taxon>Steinernema</taxon>
    </lineage>
</organism>
<evidence type="ECO:0000256" key="2">
    <source>
        <dbReference type="ARBA" id="ARBA00022786"/>
    </source>
</evidence>
<keyword evidence="5" id="KW-1185">Reference proteome</keyword>
<feature type="chain" id="PRO_5009314910" evidence="3">
    <location>
        <begin position="21"/>
        <end position="179"/>
    </location>
</feature>
<dbReference type="SUPFAM" id="SSF81382">
    <property type="entry name" value="Skp1 dimerisation domain-like"/>
    <property type="match status" value="1"/>
</dbReference>
<dbReference type="SMART" id="SM00512">
    <property type="entry name" value="Skp1"/>
    <property type="match status" value="1"/>
</dbReference>
<dbReference type="Proteomes" id="UP000095287">
    <property type="component" value="Unplaced"/>
</dbReference>
<dbReference type="AlphaFoldDB" id="A0A1I8ANB4"/>
<proteinExistence type="inferred from homology"/>
<feature type="signal peptide" evidence="3">
    <location>
        <begin position="1"/>
        <end position="20"/>
    </location>
</feature>
<dbReference type="Pfam" id="PF03931">
    <property type="entry name" value="Skp1_POZ"/>
    <property type="match status" value="1"/>
</dbReference>
<reference evidence="6" key="1">
    <citation type="submission" date="2016-11" db="UniProtKB">
        <authorList>
            <consortium name="WormBaseParasite"/>
        </authorList>
    </citation>
    <scope>IDENTIFICATION</scope>
</reference>
<keyword evidence="3" id="KW-0732">Signal</keyword>
<dbReference type="PANTHER" id="PTHR11165">
    <property type="entry name" value="SKP1"/>
    <property type="match status" value="1"/>
</dbReference>
<dbReference type="SUPFAM" id="SSF54695">
    <property type="entry name" value="POZ domain"/>
    <property type="match status" value="1"/>
</dbReference>
<dbReference type="InterPro" id="IPR001232">
    <property type="entry name" value="SKP1-like"/>
</dbReference>
<evidence type="ECO:0000256" key="1">
    <source>
        <dbReference type="ARBA" id="ARBA00009993"/>
    </source>
</evidence>